<evidence type="ECO:0000313" key="8">
    <source>
        <dbReference type="EMBL" id="MSS63041.1"/>
    </source>
</evidence>
<evidence type="ECO:0000256" key="4">
    <source>
        <dbReference type="ARBA" id="ARBA00022692"/>
    </source>
</evidence>
<evidence type="ECO:0000256" key="5">
    <source>
        <dbReference type="ARBA" id="ARBA00022989"/>
    </source>
</evidence>
<dbReference type="UniPathway" id="UPA00664"/>
<dbReference type="NCBIfam" id="TIGR00544">
    <property type="entry name" value="lgt"/>
    <property type="match status" value="1"/>
</dbReference>
<dbReference type="GO" id="GO:0042158">
    <property type="term" value="P:lipoprotein biosynthetic process"/>
    <property type="evidence" value="ECO:0007669"/>
    <property type="project" value="UniProtKB-UniRule"/>
</dbReference>
<feature type="transmembrane region" description="Helical" evidence="7">
    <location>
        <begin position="65"/>
        <end position="87"/>
    </location>
</feature>
<dbReference type="RefSeq" id="WP_154517576.1">
    <property type="nucleotide sequence ID" value="NZ_VUMT01000004.1"/>
</dbReference>
<sequence>MTSIDYAADVAFPNLGISIEHLSSGFEIFGFRIAFYGMIIAFGMILGYLMATWQAKRTGQNPEVYLDFALLAIPLSVIGARIYYVIFSWDNYKDNLIEILNIRNGGLAIYGGVIVAILTAWLFCKYRKISFGLLADTGCTGLLAGQIIGRWGNFFNREAFGGYAGDSLFAMQLPWDEAILHMSSSSIESLKAHVVDNTILVHPTFLYESVWNIGVLILILVYTKHKKFDGELILLYLAGYGLGRIWIESLRTDQLLLWKTNIPISMLLSLILFVGALICIFVKRNCLKTVKE</sequence>
<feature type="transmembrane region" description="Helical" evidence="7">
    <location>
        <begin position="107"/>
        <end position="124"/>
    </location>
</feature>
<evidence type="ECO:0000256" key="2">
    <source>
        <dbReference type="ARBA" id="ARBA00022475"/>
    </source>
</evidence>
<feature type="transmembrane region" description="Helical" evidence="7">
    <location>
        <begin position="131"/>
        <end position="149"/>
    </location>
</feature>
<dbReference type="EMBL" id="VUMT01000004">
    <property type="protein sequence ID" value="MSS63041.1"/>
    <property type="molecule type" value="Genomic_DNA"/>
</dbReference>
<feature type="binding site" evidence="7">
    <location>
        <position position="150"/>
    </location>
    <ligand>
        <name>a 1,2-diacyl-sn-glycero-3-phospho-(1'-sn-glycerol)</name>
        <dbReference type="ChEBI" id="CHEBI:64716"/>
    </ligand>
</feature>
<dbReference type="Pfam" id="PF01790">
    <property type="entry name" value="LGT"/>
    <property type="match status" value="1"/>
</dbReference>
<keyword evidence="5 7" id="KW-1133">Transmembrane helix</keyword>
<protein>
    <recommendedName>
        <fullName evidence="7">Phosphatidylglycerol--prolipoprotein diacylglyceryl transferase</fullName>
        <ecNumber evidence="7">2.5.1.145</ecNumber>
    </recommendedName>
</protein>
<keyword evidence="2 7" id="KW-1003">Cell membrane</keyword>
<dbReference type="GO" id="GO:0005886">
    <property type="term" value="C:plasma membrane"/>
    <property type="evidence" value="ECO:0007669"/>
    <property type="project" value="UniProtKB-SubCell"/>
</dbReference>
<comment type="subcellular location">
    <subcellularLocation>
        <location evidence="7">Cell membrane</location>
        <topology evidence="7">Multi-pass membrane protein</topology>
    </subcellularLocation>
</comment>
<keyword evidence="3 7" id="KW-0808">Transferase</keyword>
<organism evidence="8 9">
    <name type="scientific">Velocimicrobium porci</name>
    <dbReference type="NCBI Taxonomy" id="2606634"/>
    <lineage>
        <taxon>Bacteria</taxon>
        <taxon>Bacillati</taxon>
        <taxon>Bacillota</taxon>
        <taxon>Clostridia</taxon>
        <taxon>Lachnospirales</taxon>
        <taxon>Lachnospiraceae</taxon>
        <taxon>Velocimicrobium</taxon>
    </lineage>
</organism>
<feature type="transmembrane region" description="Helical" evidence="7">
    <location>
        <begin position="230"/>
        <end position="247"/>
    </location>
</feature>
<dbReference type="Proteomes" id="UP000482209">
    <property type="component" value="Unassembled WGS sequence"/>
</dbReference>
<dbReference type="AlphaFoldDB" id="A0A6L5XX54"/>
<reference evidence="8 9" key="1">
    <citation type="submission" date="2019-08" db="EMBL/GenBank/DDBJ databases">
        <title>In-depth cultivation of the pig gut microbiome towards novel bacterial diversity and tailored functional studies.</title>
        <authorList>
            <person name="Wylensek D."/>
            <person name="Hitch T.C.A."/>
            <person name="Clavel T."/>
        </authorList>
    </citation>
    <scope>NUCLEOTIDE SEQUENCE [LARGE SCALE GENOMIC DNA]</scope>
    <source>
        <strain evidence="8 9">WCA-693-APC-MOT-I</strain>
    </source>
</reference>
<gene>
    <name evidence="7 8" type="primary">lgt</name>
    <name evidence="8" type="ORF">FYJ58_04005</name>
</gene>
<dbReference type="PANTHER" id="PTHR30589:SF0">
    <property type="entry name" value="PHOSPHATIDYLGLYCEROL--PROLIPOPROTEIN DIACYLGLYCERYL TRANSFERASE"/>
    <property type="match status" value="1"/>
</dbReference>
<evidence type="ECO:0000256" key="3">
    <source>
        <dbReference type="ARBA" id="ARBA00022679"/>
    </source>
</evidence>
<evidence type="ECO:0000256" key="7">
    <source>
        <dbReference type="HAMAP-Rule" id="MF_01147"/>
    </source>
</evidence>
<comment type="function">
    <text evidence="7">Catalyzes the transfer of the diacylglyceryl group from phosphatidylglycerol to the sulfhydryl group of the N-terminal cysteine of a prolipoprotein, the first step in the formation of mature lipoproteins.</text>
</comment>
<feature type="transmembrane region" description="Helical" evidence="7">
    <location>
        <begin position="33"/>
        <end position="53"/>
    </location>
</feature>
<feature type="transmembrane region" description="Helical" evidence="7">
    <location>
        <begin position="205"/>
        <end position="223"/>
    </location>
</feature>
<dbReference type="GO" id="GO:0008961">
    <property type="term" value="F:phosphatidylglycerol-prolipoprotein diacylglyceryl transferase activity"/>
    <property type="evidence" value="ECO:0007669"/>
    <property type="project" value="UniProtKB-UniRule"/>
</dbReference>
<keyword evidence="8" id="KW-0449">Lipoprotein</keyword>
<dbReference type="InterPro" id="IPR001640">
    <property type="entry name" value="Lgt"/>
</dbReference>
<evidence type="ECO:0000256" key="1">
    <source>
        <dbReference type="ARBA" id="ARBA00007150"/>
    </source>
</evidence>
<keyword evidence="4 7" id="KW-0812">Transmembrane</keyword>
<accession>A0A6L5XX54</accession>
<keyword evidence="6 7" id="KW-0472">Membrane</keyword>
<feature type="transmembrane region" description="Helical" evidence="7">
    <location>
        <begin position="262"/>
        <end position="282"/>
    </location>
</feature>
<comment type="pathway">
    <text evidence="7">Protein modification; lipoprotein biosynthesis (diacylglyceryl transfer).</text>
</comment>
<dbReference type="PANTHER" id="PTHR30589">
    <property type="entry name" value="PROLIPOPROTEIN DIACYLGLYCERYL TRANSFERASE"/>
    <property type="match status" value="1"/>
</dbReference>
<dbReference type="PROSITE" id="PS01311">
    <property type="entry name" value="LGT"/>
    <property type="match status" value="1"/>
</dbReference>
<comment type="similarity">
    <text evidence="1 7">Belongs to the Lgt family.</text>
</comment>
<dbReference type="HAMAP" id="MF_01147">
    <property type="entry name" value="Lgt"/>
    <property type="match status" value="1"/>
</dbReference>
<evidence type="ECO:0000256" key="6">
    <source>
        <dbReference type="ARBA" id="ARBA00023136"/>
    </source>
</evidence>
<comment type="caution">
    <text evidence="8">The sequence shown here is derived from an EMBL/GenBank/DDBJ whole genome shotgun (WGS) entry which is preliminary data.</text>
</comment>
<comment type="catalytic activity">
    <reaction evidence="7">
        <text>L-cysteinyl-[prolipoprotein] + a 1,2-diacyl-sn-glycero-3-phospho-(1'-sn-glycerol) = an S-1,2-diacyl-sn-glyceryl-L-cysteinyl-[prolipoprotein] + sn-glycerol 1-phosphate + H(+)</text>
        <dbReference type="Rhea" id="RHEA:56712"/>
        <dbReference type="Rhea" id="RHEA-COMP:14679"/>
        <dbReference type="Rhea" id="RHEA-COMP:14680"/>
        <dbReference type="ChEBI" id="CHEBI:15378"/>
        <dbReference type="ChEBI" id="CHEBI:29950"/>
        <dbReference type="ChEBI" id="CHEBI:57685"/>
        <dbReference type="ChEBI" id="CHEBI:64716"/>
        <dbReference type="ChEBI" id="CHEBI:140658"/>
        <dbReference type="EC" id="2.5.1.145"/>
    </reaction>
</comment>
<evidence type="ECO:0000313" key="9">
    <source>
        <dbReference type="Proteomes" id="UP000482209"/>
    </source>
</evidence>
<keyword evidence="9" id="KW-1185">Reference proteome</keyword>
<proteinExistence type="inferred from homology"/>
<name>A0A6L5XX54_9FIRM</name>
<dbReference type="EC" id="2.5.1.145" evidence="7"/>